<keyword evidence="3" id="KW-1185">Reference proteome</keyword>
<evidence type="ECO:0000259" key="1">
    <source>
        <dbReference type="Pfam" id="PF01656"/>
    </source>
</evidence>
<feature type="domain" description="CobQ/CobB/MinD/ParA nucleotide binding" evidence="1">
    <location>
        <begin position="184"/>
        <end position="328"/>
    </location>
</feature>
<proteinExistence type="predicted"/>
<comment type="caution">
    <text evidence="2">The sequence shown here is derived from an EMBL/GenBank/DDBJ whole genome shotgun (WGS) entry which is preliminary data.</text>
</comment>
<dbReference type="Proteomes" id="UP000282654">
    <property type="component" value="Unassembled WGS sequence"/>
</dbReference>
<dbReference type="InterPro" id="IPR027417">
    <property type="entry name" value="P-loop_NTPase"/>
</dbReference>
<reference evidence="2 3" key="1">
    <citation type="submission" date="2018-11" db="EMBL/GenBank/DDBJ databases">
        <title>Genomic Encyclopedia of Type Strains, Phase IV (KMG-IV): sequencing the most valuable type-strain genomes for metagenomic binning, comparative biology and taxonomic classification.</title>
        <authorList>
            <person name="Goeker M."/>
        </authorList>
    </citation>
    <scope>NUCLEOTIDE SEQUENCE [LARGE SCALE GENOMIC DNA]</scope>
    <source>
        <strain evidence="2 3">DSM 102936</strain>
    </source>
</reference>
<dbReference type="Pfam" id="PF01656">
    <property type="entry name" value="CbiA"/>
    <property type="match status" value="1"/>
</dbReference>
<gene>
    <name evidence="2" type="ORF">EDD75_0404</name>
</gene>
<dbReference type="OrthoDB" id="1721271at2"/>
<dbReference type="EMBL" id="RKRE01000001">
    <property type="protein sequence ID" value="RPF49586.1"/>
    <property type="molecule type" value="Genomic_DNA"/>
</dbReference>
<accession>A0A3N5AWH7</accession>
<sequence>MLAGRKVLFYLKNPPAERWFAARVEGARFELSDEWDPDAAVVVGRSPAGGVDDPARVVEELLSRGSCPVCLVVAAPDAELERRLKLLGVPGECVVWANGVGVRPSEVLKKLEEAIEKDLRPEPVVFAPGKEEEPALFAPETPNLPDLPEPAEKKAEPLEFLGKVSQTEAPADWSALSPFKDRIIVVTGAGTGIGRTTLAASLAAHFASLEENVAAVDLDPSPELALHLERPQLFAVKEEGLERWKRGRSKHGELYVPDGASPLDAFVLLGVLSSQGKRVVVDAPLDLAPWGDFARVIFVVGSDLRSLQASKDRLPRGAVVVASRVQPADVNVWPEVVEDALGAKPSIVLPEDSEGCRAAGARFAPAVGSPGSTLLAQAVGDLVPLILQKGAEVR</sequence>
<evidence type="ECO:0000313" key="2">
    <source>
        <dbReference type="EMBL" id="RPF49586.1"/>
    </source>
</evidence>
<dbReference type="AlphaFoldDB" id="A0A3N5AWH7"/>
<dbReference type="RefSeq" id="WP_123927271.1">
    <property type="nucleotide sequence ID" value="NZ_RKRE01000001.1"/>
</dbReference>
<name>A0A3N5AWH7_9THEO</name>
<organism evidence="2 3">
    <name type="scientific">Thermodesulfitimonas autotrophica</name>
    <dbReference type="NCBI Taxonomy" id="1894989"/>
    <lineage>
        <taxon>Bacteria</taxon>
        <taxon>Bacillati</taxon>
        <taxon>Bacillota</taxon>
        <taxon>Clostridia</taxon>
        <taxon>Thermoanaerobacterales</taxon>
        <taxon>Thermoanaerobacteraceae</taxon>
        <taxon>Thermodesulfitimonas</taxon>
    </lineage>
</organism>
<dbReference type="Gene3D" id="3.40.50.300">
    <property type="entry name" value="P-loop containing nucleotide triphosphate hydrolases"/>
    <property type="match status" value="1"/>
</dbReference>
<protein>
    <submittedName>
        <fullName evidence="2">CobQ/CobB/MinD/ParA family nucleotide binding protein</fullName>
    </submittedName>
</protein>
<dbReference type="InterPro" id="IPR002586">
    <property type="entry name" value="CobQ/CobB/MinD/ParA_Nub-bd_dom"/>
</dbReference>
<evidence type="ECO:0000313" key="3">
    <source>
        <dbReference type="Proteomes" id="UP000282654"/>
    </source>
</evidence>
<dbReference type="SUPFAM" id="SSF52540">
    <property type="entry name" value="P-loop containing nucleoside triphosphate hydrolases"/>
    <property type="match status" value="1"/>
</dbReference>